<dbReference type="AlphaFoldDB" id="A0AAP6BBA1"/>
<proteinExistence type="predicted"/>
<name>A0AAP6BBA1_9ACTN</name>
<keyword evidence="4" id="KW-1185">Reference proteome</keyword>
<dbReference type="EMBL" id="JARAWC010000011">
    <property type="protein sequence ID" value="MDX2961465.1"/>
    <property type="molecule type" value="Genomic_DNA"/>
</dbReference>
<dbReference type="PANTHER" id="PTHR48228">
    <property type="entry name" value="SUCCINYL-COA--D-CITRAMALATE COA-TRANSFERASE"/>
    <property type="match status" value="1"/>
</dbReference>
<dbReference type="InterPro" id="IPR044855">
    <property type="entry name" value="CoA-Trfase_III_dom3_sf"/>
</dbReference>
<dbReference type="Pfam" id="PF02515">
    <property type="entry name" value="CoA_transf_3"/>
    <property type="match status" value="1"/>
</dbReference>
<sequence length="401" mass="41918">MTVTGSTPPEDEHRSTRSTRRRGSGPGSGGSGCVFLDHESSAAGDGDGIRMTADTAEGPLRHISVLELAAAHRIVDRGKRLIAVDLRHAEGRALLLDLVSSADVLVEGFRPGVMERLGLGPQPCLERRPRLVYARLTGFGRAGPWSERPGHDLGFCALSGALALTGPADGAPLPAANAVADMGGGGLMLAMGVIAALLEAERGGAGQVVDTSMVAGAASLLSIVLGLRASGLWSDRRGTNLLDGGAPYYATYRCSDERYVAVAALEEPFYRALVEALGIDSRALAWRDDPGQWPLLRRLLATAFARRPRDDWAAELPPDACVVPVLELGEAVSGSAYTVHAGIPQPVPGPHFGRTPAGISRPAPEAGQHTAEVLASYGVPQTRVETLAAQGVICRERQAAS</sequence>
<evidence type="ECO:0000256" key="1">
    <source>
        <dbReference type="SAM" id="MobiDB-lite"/>
    </source>
</evidence>
<organism evidence="2 5">
    <name type="scientific">Streptomyces acidiscabies</name>
    <dbReference type="NCBI Taxonomy" id="42234"/>
    <lineage>
        <taxon>Bacteria</taxon>
        <taxon>Bacillati</taxon>
        <taxon>Actinomycetota</taxon>
        <taxon>Actinomycetes</taxon>
        <taxon>Kitasatosporales</taxon>
        <taxon>Streptomycetaceae</taxon>
        <taxon>Streptomyces</taxon>
    </lineage>
</organism>
<dbReference type="InterPro" id="IPR050509">
    <property type="entry name" value="CoA-transferase_III"/>
</dbReference>
<dbReference type="Gene3D" id="3.30.1540.10">
    <property type="entry name" value="formyl-coa transferase, domain 3"/>
    <property type="match status" value="1"/>
</dbReference>
<accession>A0AAP6BBA1</accession>
<reference evidence="2 4" key="1">
    <citation type="journal article" date="2023" name="Microb. Genom.">
        <title>Mesoterricola silvestris gen. nov., sp. nov., Mesoterricola sediminis sp. nov., Geothrix oryzae sp. nov., Geothrix edaphica sp. nov., Geothrix rubra sp. nov., and Geothrix limicola sp. nov., six novel members of Acidobacteriota isolated from soils.</title>
        <authorList>
            <person name="Weisberg A.J."/>
            <person name="Pearce E."/>
            <person name="Kramer C.G."/>
            <person name="Chang J.H."/>
            <person name="Clarke C.R."/>
        </authorList>
    </citation>
    <scope>NUCLEOTIDE SEQUENCE</scope>
    <source>
        <strain evidence="3 4">NB05-1H</strain>
        <strain evidence="2">NRRL_B-16521</strain>
    </source>
</reference>
<evidence type="ECO:0000313" key="3">
    <source>
        <dbReference type="EMBL" id="MDX3023253.1"/>
    </source>
</evidence>
<evidence type="ECO:0000313" key="5">
    <source>
        <dbReference type="Proteomes" id="UP001282288"/>
    </source>
</evidence>
<dbReference type="InterPro" id="IPR003673">
    <property type="entry name" value="CoA-Trfase_fam_III"/>
</dbReference>
<dbReference type="Gene3D" id="3.40.50.10540">
    <property type="entry name" value="Crotonobetainyl-coa:carnitine coa-transferase, domain 1"/>
    <property type="match status" value="1"/>
</dbReference>
<dbReference type="InterPro" id="IPR023606">
    <property type="entry name" value="CoA-Trfase_III_dom_1_sf"/>
</dbReference>
<evidence type="ECO:0000313" key="4">
    <source>
        <dbReference type="Proteomes" id="UP001272987"/>
    </source>
</evidence>
<dbReference type="Proteomes" id="UP001282288">
    <property type="component" value="Unassembled WGS sequence"/>
</dbReference>
<dbReference type="GO" id="GO:0003824">
    <property type="term" value="F:catalytic activity"/>
    <property type="evidence" value="ECO:0007669"/>
    <property type="project" value="InterPro"/>
</dbReference>
<dbReference type="Proteomes" id="UP001272987">
    <property type="component" value="Unassembled WGS sequence"/>
</dbReference>
<evidence type="ECO:0000313" key="2">
    <source>
        <dbReference type="EMBL" id="MDX2961465.1"/>
    </source>
</evidence>
<dbReference type="RefSeq" id="WP_256725190.1">
    <property type="nucleotide sequence ID" value="NZ_CP122369.1"/>
</dbReference>
<protein>
    <submittedName>
        <fullName evidence="2">CaiB/BaiF CoA-transferase family protein</fullName>
    </submittedName>
</protein>
<dbReference type="GeneID" id="69812962"/>
<gene>
    <name evidence="2" type="ORF">PV399_17320</name>
    <name evidence="3" type="ORF">PV666_36050</name>
</gene>
<feature type="region of interest" description="Disordered" evidence="1">
    <location>
        <begin position="1"/>
        <end position="37"/>
    </location>
</feature>
<dbReference type="EMBL" id="JARAWP010000026">
    <property type="protein sequence ID" value="MDX3023253.1"/>
    <property type="molecule type" value="Genomic_DNA"/>
</dbReference>
<dbReference type="SUPFAM" id="SSF89796">
    <property type="entry name" value="CoA-transferase family III (CaiB/BaiF)"/>
    <property type="match status" value="1"/>
</dbReference>
<dbReference type="PANTHER" id="PTHR48228:SF5">
    <property type="entry name" value="ALPHA-METHYLACYL-COA RACEMASE"/>
    <property type="match status" value="1"/>
</dbReference>
<comment type="caution">
    <text evidence="2">The sequence shown here is derived from an EMBL/GenBank/DDBJ whole genome shotgun (WGS) entry which is preliminary data.</text>
</comment>